<feature type="compositionally biased region" description="Basic residues" evidence="1">
    <location>
        <begin position="91"/>
        <end position="101"/>
    </location>
</feature>
<evidence type="ECO:0000313" key="4">
    <source>
        <dbReference type="Proteomes" id="UP001218188"/>
    </source>
</evidence>
<name>A0AAD6WZE1_9AGAR</name>
<accession>A0AAD6WZE1</accession>
<evidence type="ECO:0000256" key="1">
    <source>
        <dbReference type="SAM" id="MobiDB-lite"/>
    </source>
</evidence>
<keyword evidence="2" id="KW-0812">Transmembrane</keyword>
<sequence>MLQLVTVDEIFYQGEALNGRRDPLTAAGGCSATPECKFQHTSVSRWDTPALPRQSRHSTARHGFFPRPTYIDLRRLNENISPEAELEIKRPQPKPRYKNRNKPTGLGKLTRGGAHRRALTRHPEKLLYGFRGDLELFGGLCGGVRPAAISAVIIAPIIGLVAVAVG</sequence>
<proteinExistence type="predicted"/>
<keyword evidence="4" id="KW-1185">Reference proteome</keyword>
<keyword evidence="2" id="KW-0472">Membrane</keyword>
<evidence type="ECO:0000313" key="3">
    <source>
        <dbReference type="EMBL" id="KAJ7029151.1"/>
    </source>
</evidence>
<dbReference type="EMBL" id="JARJCM010000104">
    <property type="protein sequence ID" value="KAJ7029151.1"/>
    <property type="molecule type" value="Genomic_DNA"/>
</dbReference>
<organism evidence="3 4">
    <name type="scientific">Mycena alexandri</name>
    <dbReference type="NCBI Taxonomy" id="1745969"/>
    <lineage>
        <taxon>Eukaryota</taxon>
        <taxon>Fungi</taxon>
        <taxon>Dikarya</taxon>
        <taxon>Basidiomycota</taxon>
        <taxon>Agaricomycotina</taxon>
        <taxon>Agaricomycetes</taxon>
        <taxon>Agaricomycetidae</taxon>
        <taxon>Agaricales</taxon>
        <taxon>Marasmiineae</taxon>
        <taxon>Mycenaceae</taxon>
        <taxon>Mycena</taxon>
    </lineage>
</organism>
<feature type="transmembrane region" description="Helical" evidence="2">
    <location>
        <begin position="147"/>
        <end position="165"/>
    </location>
</feature>
<gene>
    <name evidence="3" type="ORF">C8F04DRAFT_1187931</name>
</gene>
<dbReference type="AlphaFoldDB" id="A0AAD6WZE1"/>
<comment type="caution">
    <text evidence="3">The sequence shown here is derived from an EMBL/GenBank/DDBJ whole genome shotgun (WGS) entry which is preliminary data.</text>
</comment>
<feature type="region of interest" description="Disordered" evidence="1">
    <location>
        <begin position="88"/>
        <end position="115"/>
    </location>
</feature>
<reference evidence="3" key="1">
    <citation type="submission" date="2023-03" db="EMBL/GenBank/DDBJ databases">
        <title>Massive genome expansion in bonnet fungi (Mycena s.s.) driven by repeated elements and novel gene families across ecological guilds.</title>
        <authorList>
            <consortium name="Lawrence Berkeley National Laboratory"/>
            <person name="Harder C.B."/>
            <person name="Miyauchi S."/>
            <person name="Viragh M."/>
            <person name="Kuo A."/>
            <person name="Thoen E."/>
            <person name="Andreopoulos B."/>
            <person name="Lu D."/>
            <person name="Skrede I."/>
            <person name="Drula E."/>
            <person name="Henrissat B."/>
            <person name="Morin E."/>
            <person name="Kohler A."/>
            <person name="Barry K."/>
            <person name="LaButti K."/>
            <person name="Morin E."/>
            <person name="Salamov A."/>
            <person name="Lipzen A."/>
            <person name="Mereny Z."/>
            <person name="Hegedus B."/>
            <person name="Baldrian P."/>
            <person name="Stursova M."/>
            <person name="Weitz H."/>
            <person name="Taylor A."/>
            <person name="Grigoriev I.V."/>
            <person name="Nagy L.G."/>
            <person name="Martin F."/>
            <person name="Kauserud H."/>
        </authorList>
    </citation>
    <scope>NUCLEOTIDE SEQUENCE</scope>
    <source>
        <strain evidence="3">CBHHK200</strain>
    </source>
</reference>
<dbReference type="Proteomes" id="UP001218188">
    <property type="component" value="Unassembled WGS sequence"/>
</dbReference>
<keyword evidence="2" id="KW-1133">Transmembrane helix</keyword>
<evidence type="ECO:0000256" key="2">
    <source>
        <dbReference type="SAM" id="Phobius"/>
    </source>
</evidence>
<protein>
    <submittedName>
        <fullName evidence="3">Uncharacterized protein</fullName>
    </submittedName>
</protein>